<dbReference type="AlphaFoldDB" id="A0A017TG15"/>
<sequence>MHCISTFTLAPLSSTGPDGLPCSELVQHGKPTGLRLPGVSLDGQFTVHPGVLLLVKDDVPHDECLQLFLLSPRLAVLEEAELGAPYTPGLVRGLAPDAEGCDLLDFSFAGEELRLQVHGTPRRMRDGLLQRPLRRLLAPKYLAIFAKPRAARASTGQHA</sequence>
<comment type="caution">
    <text evidence="1">The sequence shown here is derived from an EMBL/GenBank/DDBJ whole genome shotgun (WGS) entry which is preliminary data.</text>
</comment>
<dbReference type="Proteomes" id="UP000019678">
    <property type="component" value="Unassembled WGS sequence"/>
</dbReference>
<organism evidence="1 2">
    <name type="scientific">Chondromyces apiculatus DSM 436</name>
    <dbReference type="NCBI Taxonomy" id="1192034"/>
    <lineage>
        <taxon>Bacteria</taxon>
        <taxon>Pseudomonadati</taxon>
        <taxon>Myxococcota</taxon>
        <taxon>Polyangia</taxon>
        <taxon>Polyangiales</taxon>
        <taxon>Polyangiaceae</taxon>
        <taxon>Chondromyces</taxon>
    </lineage>
</organism>
<dbReference type="EMBL" id="ASRX01000007">
    <property type="protein sequence ID" value="EYF07765.1"/>
    <property type="molecule type" value="Genomic_DNA"/>
</dbReference>
<gene>
    <name evidence="1" type="ORF">CAP_7714</name>
</gene>
<reference evidence="1 2" key="1">
    <citation type="submission" date="2013-05" db="EMBL/GenBank/DDBJ databases">
        <title>Genome assembly of Chondromyces apiculatus DSM 436.</title>
        <authorList>
            <person name="Sharma G."/>
            <person name="Khatri I."/>
            <person name="Kaur C."/>
            <person name="Mayilraj S."/>
            <person name="Subramanian S."/>
        </authorList>
    </citation>
    <scope>NUCLEOTIDE SEQUENCE [LARGE SCALE GENOMIC DNA]</scope>
    <source>
        <strain evidence="1 2">DSM 436</strain>
    </source>
</reference>
<dbReference type="RefSeq" id="WP_044237016.1">
    <property type="nucleotide sequence ID" value="NZ_ASRX01000007.1"/>
</dbReference>
<keyword evidence="2" id="KW-1185">Reference proteome</keyword>
<proteinExistence type="predicted"/>
<evidence type="ECO:0000313" key="2">
    <source>
        <dbReference type="Proteomes" id="UP000019678"/>
    </source>
</evidence>
<evidence type="ECO:0000313" key="1">
    <source>
        <dbReference type="EMBL" id="EYF07765.1"/>
    </source>
</evidence>
<protein>
    <submittedName>
        <fullName evidence="1">Uncharacterized protein</fullName>
    </submittedName>
</protein>
<accession>A0A017TG15</accession>
<name>A0A017TG15_9BACT</name>